<dbReference type="SUPFAM" id="SSF52833">
    <property type="entry name" value="Thioredoxin-like"/>
    <property type="match status" value="1"/>
</dbReference>
<dbReference type="GO" id="GO:0030313">
    <property type="term" value="C:cell envelope"/>
    <property type="evidence" value="ECO:0007669"/>
    <property type="project" value="UniProtKB-SubCell"/>
</dbReference>
<dbReference type="Gene3D" id="3.40.30.10">
    <property type="entry name" value="Glutaredoxin"/>
    <property type="match status" value="1"/>
</dbReference>
<feature type="domain" description="Thioredoxin" evidence="6">
    <location>
        <begin position="167"/>
        <end position="319"/>
    </location>
</feature>
<comment type="subcellular location">
    <subcellularLocation>
        <location evidence="1">Cell envelope</location>
    </subcellularLocation>
</comment>
<dbReference type="InterPro" id="IPR013766">
    <property type="entry name" value="Thioredoxin_domain"/>
</dbReference>
<dbReference type="AlphaFoldDB" id="A0A3E1YH51"/>
<organism evidence="7 8">
    <name type="scientific">Chitinophaga silvatica</name>
    <dbReference type="NCBI Taxonomy" id="2282649"/>
    <lineage>
        <taxon>Bacteria</taxon>
        <taxon>Pseudomonadati</taxon>
        <taxon>Bacteroidota</taxon>
        <taxon>Chitinophagia</taxon>
        <taxon>Chitinophagales</taxon>
        <taxon>Chitinophagaceae</taxon>
        <taxon>Chitinophaga</taxon>
    </lineage>
</organism>
<dbReference type="CDD" id="cd02966">
    <property type="entry name" value="TlpA_like_family"/>
    <property type="match status" value="1"/>
</dbReference>
<dbReference type="InterPro" id="IPR017937">
    <property type="entry name" value="Thioredoxin_CS"/>
</dbReference>
<dbReference type="PROSITE" id="PS00194">
    <property type="entry name" value="THIOREDOXIN_1"/>
    <property type="match status" value="1"/>
</dbReference>
<keyword evidence="4" id="KW-0676">Redox-active center</keyword>
<keyword evidence="3" id="KW-1015">Disulfide bond</keyword>
<sequence length="319" mass="35720">MKKILLWAMLLLPVAGICQQQEDKGSTVGLYELHLNEVMAFFSKDHVDSAEVIRDLNTLNTILNKDIGEEALMKEIGALDMVKDSVAFVKLVTTKPAALYGKKRFMQVQFVEEHPDSYVSLYSLETNEGMYSAESYALAYSKLSDRLKNMSAAQGIRDRITALKKLSLSGIKAPDFTRKDQNGKTIKLSDYRGKLVILDFWGSWCGACRQSHPHLKELYDKYKGKGLEIVAVANENVHGSKTPLDTGKAKWLAAIQKDEANWVHVLNDEGTGAPDIVKAYKVGSYPTKFLLDKNGKILLRITDCLNIEIDQMIKSILDK</sequence>
<dbReference type="OrthoDB" id="750178at2"/>
<dbReference type="InterPro" id="IPR050553">
    <property type="entry name" value="Thioredoxin_ResA/DsbE_sf"/>
</dbReference>
<evidence type="ECO:0000256" key="2">
    <source>
        <dbReference type="ARBA" id="ARBA00022748"/>
    </source>
</evidence>
<evidence type="ECO:0000256" key="5">
    <source>
        <dbReference type="SAM" id="SignalP"/>
    </source>
</evidence>
<evidence type="ECO:0000256" key="1">
    <source>
        <dbReference type="ARBA" id="ARBA00004196"/>
    </source>
</evidence>
<proteinExistence type="predicted"/>
<comment type="caution">
    <text evidence="7">The sequence shown here is derived from an EMBL/GenBank/DDBJ whole genome shotgun (WGS) entry which is preliminary data.</text>
</comment>
<feature type="signal peptide" evidence="5">
    <location>
        <begin position="1"/>
        <end position="20"/>
    </location>
</feature>
<evidence type="ECO:0000256" key="3">
    <source>
        <dbReference type="ARBA" id="ARBA00023157"/>
    </source>
</evidence>
<dbReference type="Pfam" id="PF00578">
    <property type="entry name" value="AhpC-TSA"/>
    <property type="match status" value="1"/>
</dbReference>
<dbReference type="GO" id="GO:0016209">
    <property type="term" value="F:antioxidant activity"/>
    <property type="evidence" value="ECO:0007669"/>
    <property type="project" value="InterPro"/>
</dbReference>
<dbReference type="RefSeq" id="WP_116973879.1">
    <property type="nucleotide sequence ID" value="NZ_QPMM01000001.1"/>
</dbReference>
<evidence type="ECO:0000313" key="8">
    <source>
        <dbReference type="Proteomes" id="UP000260644"/>
    </source>
</evidence>
<dbReference type="PROSITE" id="PS51352">
    <property type="entry name" value="THIOREDOXIN_2"/>
    <property type="match status" value="1"/>
</dbReference>
<dbReference type="PANTHER" id="PTHR42852:SF6">
    <property type="entry name" value="THIOL:DISULFIDE INTERCHANGE PROTEIN DSBE"/>
    <property type="match status" value="1"/>
</dbReference>
<keyword evidence="8" id="KW-1185">Reference proteome</keyword>
<evidence type="ECO:0000259" key="6">
    <source>
        <dbReference type="PROSITE" id="PS51352"/>
    </source>
</evidence>
<gene>
    <name evidence="7" type="ORF">DVR12_02555</name>
</gene>
<evidence type="ECO:0000313" key="7">
    <source>
        <dbReference type="EMBL" id="RFS26688.1"/>
    </source>
</evidence>
<name>A0A3E1YH51_9BACT</name>
<evidence type="ECO:0000256" key="4">
    <source>
        <dbReference type="ARBA" id="ARBA00023284"/>
    </source>
</evidence>
<protein>
    <submittedName>
        <fullName evidence="7">TlpA family protein disulfide reductase</fullName>
    </submittedName>
</protein>
<dbReference type="GO" id="GO:0016491">
    <property type="term" value="F:oxidoreductase activity"/>
    <property type="evidence" value="ECO:0007669"/>
    <property type="project" value="InterPro"/>
</dbReference>
<reference evidence="7 8" key="1">
    <citation type="submission" date="2018-07" db="EMBL/GenBank/DDBJ databases">
        <title>Chitinophaga K2CV101002-2 sp. nov., isolated from a monsoon evergreen broad-leaved forest soil.</title>
        <authorList>
            <person name="Lv Y."/>
        </authorList>
    </citation>
    <scope>NUCLEOTIDE SEQUENCE [LARGE SCALE GENOMIC DNA]</scope>
    <source>
        <strain evidence="7 8">GDMCC 1.1288</strain>
    </source>
</reference>
<keyword evidence="5" id="KW-0732">Signal</keyword>
<dbReference type="InterPro" id="IPR036249">
    <property type="entry name" value="Thioredoxin-like_sf"/>
</dbReference>
<feature type="chain" id="PRO_5017567966" evidence="5">
    <location>
        <begin position="21"/>
        <end position="319"/>
    </location>
</feature>
<dbReference type="EMBL" id="QPMM01000001">
    <property type="protein sequence ID" value="RFS26688.1"/>
    <property type="molecule type" value="Genomic_DNA"/>
</dbReference>
<dbReference type="PANTHER" id="PTHR42852">
    <property type="entry name" value="THIOL:DISULFIDE INTERCHANGE PROTEIN DSBE"/>
    <property type="match status" value="1"/>
</dbReference>
<dbReference type="GO" id="GO:0017004">
    <property type="term" value="P:cytochrome complex assembly"/>
    <property type="evidence" value="ECO:0007669"/>
    <property type="project" value="UniProtKB-KW"/>
</dbReference>
<keyword evidence="2" id="KW-0201">Cytochrome c-type biogenesis</keyword>
<dbReference type="InterPro" id="IPR000866">
    <property type="entry name" value="AhpC/TSA"/>
</dbReference>
<accession>A0A3E1YH51</accession>
<dbReference type="Proteomes" id="UP000260644">
    <property type="component" value="Unassembled WGS sequence"/>
</dbReference>